<keyword evidence="3 6" id="KW-1133">Transmembrane helix</keyword>
<name>A0AAV2GEW1_9ROSI</name>
<dbReference type="PANTHER" id="PTHR31234">
    <property type="entry name" value="LATE EMBRYOGENESIS ABUNDANT (LEA) HYDROXYPROLINE-RICH GLYCOPROTEIN FAMILY"/>
    <property type="match status" value="1"/>
</dbReference>
<feature type="region of interest" description="Disordered" evidence="5">
    <location>
        <begin position="1"/>
        <end position="69"/>
    </location>
</feature>
<feature type="compositionally biased region" description="Basic residues" evidence="5">
    <location>
        <begin position="57"/>
        <end position="69"/>
    </location>
</feature>
<dbReference type="EMBL" id="OZ034821">
    <property type="protein sequence ID" value="CAL1409296.1"/>
    <property type="molecule type" value="Genomic_DNA"/>
</dbReference>
<feature type="domain" description="Late embryogenesis abundant protein LEA-2 subgroup" evidence="7">
    <location>
        <begin position="139"/>
        <end position="242"/>
    </location>
</feature>
<dbReference type="Pfam" id="PF03168">
    <property type="entry name" value="LEA_2"/>
    <property type="match status" value="1"/>
</dbReference>
<organism evidence="8 9">
    <name type="scientific">Linum trigynum</name>
    <dbReference type="NCBI Taxonomy" id="586398"/>
    <lineage>
        <taxon>Eukaryota</taxon>
        <taxon>Viridiplantae</taxon>
        <taxon>Streptophyta</taxon>
        <taxon>Embryophyta</taxon>
        <taxon>Tracheophyta</taxon>
        <taxon>Spermatophyta</taxon>
        <taxon>Magnoliopsida</taxon>
        <taxon>eudicotyledons</taxon>
        <taxon>Gunneridae</taxon>
        <taxon>Pentapetalae</taxon>
        <taxon>rosids</taxon>
        <taxon>fabids</taxon>
        <taxon>Malpighiales</taxon>
        <taxon>Linaceae</taxon>
        <taxon>Linum</taxon>
    </lineage>
</organism>
<sequence>MTDQNKKIHPVTNQEDIEAAVPTAPLVPRGSSKSDHGDPAAAAAPPPLPSYPIPFNRRSKPPKSTRPRRGCTCCRCLCWTLSILLVLIIAVAATAGILYLVFRPKLPDYSIDRLEITQLTLRNDTATAAASLAAAFDVTITARNPNKRIGIYYEGGSRIGVFFSGTQLCQGALPKFYQGHRNTTVLNVPLAGESRDAAALFGEMQREQQANGFVPLDLRVRQPVRIKVGKLKLMKVRFVVRCRLNVDSLAANNRIRIRNSSCNFRLRL</sequence>
<evidence type="ECO:0000256" key="4">
    <source>
        <dbReference type="ARBA" id="ARBA00023136"/>
    </source>
</evidence>
<comment type="subcellular location">
    <subcellularLocation>
        <location evidence="1">Membrane</location>
        <topology evidence="1">Single-pass membrane protein</topology>
    </subcellularLocation>
</comment>
<dbReference type="Proteomes" id="UP001497516">
    <property type="component" value="Chromosome 8"/>
</dbReference>
<dbReference type="GO" id="GO:0098542">
    <property type="term" value="P:defense response to other organism"/>
    <property type="evidence" value="ECO:0007669"/>
    <property type="project" value="InterPro"/>
</dbReference>
<evidence type="ECO:0000313" key="8">
    <source>
        <dbReference type="EMBL" id="CAL1409296.1"/>
    </source>
</evidence>
<gene>
    <name evidence="8" type="ORF">LTRI10_LOCUS48804</name>
</gene>
<dbReference type="InterPro" id="IPR044839">
    <property type="entry name" value="NDR1-like"/>
</dbReference>
<evidence type="ECO:0000256" key="2">
    <source>
        <dbReference type="ARBA" id="ARBA00022692"/>
    </source>
</evidence>
<evidence type="ECO:0000256" key="6">
    <source>
        <dbReference type="SAM" id="Phobius"/>
    </source>
</evidence>
<keyword evidence="2 6" id="KW-0812">Transmembrane</keyword>
<dbReference type="AlphaFoldDB" id="A0AAV2GEW1"/>
<feature type="transmembrane region" description="Helical" evidence="6">
    <location>
        <begin position="79"/>
        <end position="102"/>
    </location>
</feature>
<dbReference type="PANTHER" id="PTHR31234:SF72">
    <property type="entry name" value="NDR1_HIN1-LIKE PROTEIN 6"/>
    <property type="match status" value="1"/>
</dbReference>
<protein>
    <recommendedName>
        <fullName evidence="7">Late embryogenesis abundant protein LEA-2 subgroup domain-containing protein</fullName>
    </recommendedName>
</protein>
<evidence type="ECO:0000256" key="5">
    <source>
        <dbReference type="SAM" id="MobiDB-lite"/>
    </source>
</evidence>
<proteinExistence type="predicted"/>
<evidence type="ECO:0000256" key="1">
    <source>
        <dbReference type="ARBA" id="ARBA00004167"/>
    </source>
</evidence>
<reference evidence="8 9" key="1">
    <citation type="submission" date="2024-04" db="EMBL/GenBank/DDBJ databases">
        <authorList>
            <person name="Fracassetti M."/>
        </authorList>
    </citation>
    <scope>NUCLEOTIDE SEQUENCE [LARGE SCALE GENOMIC DNA]</scope>
</reference>
<dbReference type="InterPro" id="IPR004864">
    <property type="entry name" value="LEA_2"/>
</dbReference>
<accession>A0AAV2GEW1</accession>
<keyword evidence="4 6" id="KW-0472">Membrane</keyword>
<evidence type="ECO:0000313" key="9">
    <source>
        <dbReference type="Proteomes" id="UP001497516"/>
    </source>
</evidence>
<evidence type="ECO:0000256" key="3">
    <source>
        <dbReference type="ARBA" id="ARBA00022989"/>
    </source>
</evidence>
<keyword evidence="9" id="KW-1185">Reference proteome</keyword>
<evidence type="ECO:0000259" key="7">
    <source>
        <dbReference type="Pfam" id="PF03168"/>
    </source>
</evidence>
<dbReference type="GO" id="GO:0005886">
    <property type="term" value="C:plasma membrane"/>
    <property type="evidence" value="ECO:0007669"/>
    <property type="project" value="TreeGrafter"/>
</dbReference>